<evidence type="ECO:0000313" key="4">
    <source>
        <dbReference type="Proteomes" id="UP000323386"/>
    </source>
</evidence>
<feature type="compositionally biased region" description="Low complexity" evidence="1">
    <location>
        <begin position="1079"/>
        <end position="1103"/>
    </location>
</feature>
<sequence length="1145" mass="121433">MICGSSSKATREGAQHLAHTSAGADVGTCQDARPQSQQATITSAVAADPTLPPSKAAEILFPPPSAARRGLLRFTIKEQLEEGRGKHWVWDKGAVHDGNREPDDDELERVRLRYGYKELEKGGPSRLYLMMLADCLLPLPRNPMSGVVSPPLLATTGIAPLSIFSTGPDIIGHYYDCIVAARKEVILLTNYWQGGKNVDKIAEALRELDRRVQKRRRQAAATAARRGRGRGASPESGRTGDSGASTPAVAASEAEKQAARLTDTGAPGSAERSEGDKARLEGDLDEVDVDEPGPDEKVVVKLMWDRGPQTLADLFRLRKPVPPGMWKTNGLPEEHEIPNLTMEILNYHRPLMGTFHAKLLIVDRQVALINSNNIQDRPNIEACVRFEGDIVNSIYDHALISWGNRLQPPLPCLSIPAPVAPSPSAFMTGKSSTLPSMSPEKMREMARNARQQLKQDDEATEDEKERSLVGGLHLGDVVDQMMRRDSYSQLESPTAGGGGAAAAAAAATPVGGASAGTPTTSPTADGGSAAGVDSEKAARKAGAIWAHKVLGERFGGSGQHGKMGAGGAEHGDPAAATGAPRPRNFAEVVDALMKMEGIKPGGWADGALEVFGLGPSSSRNVANEVRRNPRPRNLDAAARGLRIPKPVKEEEGLHRDEARHDGAGPRPAAAAAAAKLYDQNNAGSHEALSTTVVDGDLSPRLDSSGLHDDDRDVDKAKAVRDPALVTVSHVDGHHDASQPAPPLVVAPASADSSKLEVPGAREQRGESAVADDDADAEGDGDGAPGSVAYRRIHRRTLSNLSRSSGAERLSAITKALDFANNSKVKGEITADDLADRALEAAAADALLDFQPYTFHQPHEPVPMALVNRRPHGTPGHSDIRNPQDAAWLAGFRYAKEHVFIQSPTLNASPIKAAVLACVRRHVRVELWLDLGFNDKSESMPFQGGTNEQVVTGFYRQLRREGKGDERYLEVYWYTGKDMTRPLNAVRKQRNCHVKFAAIDGQVAILGSGNQDTQSWFHSQEINVMVDSRQIVAEWMDALRRNQSTHLYGKVDQRDGVWRGRTGAEIADTGKDRTSPQSEAASGSTAANGGAAGGAVVVDAAPATGDGGASSGASAGATAGTEATGAAPAPAPASVAAAPTADASAK</sequence>
<feature type="compositionally biased region" description="Basic and acidic residues" evidence="1">
    <location>
        <begin position="705"/>
        <end position="714"/>
    </location>
</feature>
<feature type="region of interest" description="Disordered" evidence="1">
    <location>
        <begin position="645"/>
        <end position="672"/>
    </location>
</feature>
<feature type="compositionally biased region" description="Acidic residues" evidence="1">
    <location>
        <begin position="283"/>
        <end position="292"/>
    </location>
</feature>
<evidence type="ECO:0000259" key="2">
    <source>
        <dbReference type="PROSITE" id="PS50035"/>
    </source>
</evidence>
<dbReference type="PROSITE" id="PS50035">
    <property type="entry name" value="PLD"/>
    <property type="match status" value="2"/>
</dbReference>
<proteinExistence type="predicted"/>
<dbReference type="InterPro" id="IPR001736">
    <property type="entry name" value="PLipase_D/transphosphatidylase"/>
</dbReference>
<dbReference type="PANTHER" id="PTHR21248">
    <property type="entry name" value="CARDIOLIPIN SYNTHASE"/>
    <property type="match status" value="1"/>
</dbReference>
<feature type="compositionally biased region" description="Low complexity" evidence="1">
    <location>
        <begin position="510"/>
        <end position="527"/>
    </location>
</feature>
<feature type="compositionally biased region" description="Basic and acidic residues" evidence="1">
    <location>
        <begin position="440"/>
        <end position="467"/>
    </location>
</feature>
<feature type="region of interest" description="Disordered" evidence="1">
    <location>
        <begin position="555"/>
        <end position="580"/>
    </location>
</feature>
<dbReference type="Gene3D" id="3.30.870.10">
    <property type="entry name" value="Endonuclease Chain A"/>
    <property type="match status" value="2"/>
</dbReference>
<feature type="compositionally biased region" description="Low complexity" evidence="1">
    <location>
        <begin position="1110"/>
        <end position="1145"/>
    </location>
</feature>
<feature type="region of interest" description="Disordered" evidence="1">
    <location>
        <begin position="424"/>
        <end position="472"/>
    </location>
</feature>
<dbReference type="SUPFAM" id="SSF56024">
    <property type="entry name" value="Phospholipase D/nuclease"/>
    <property type="match status" value="2"/>
</dbReference>
<evidence type="ECO:0000256" key="1">
    <source>
        <dbReference type="SAM" id="MobiDB-lite"/>
    </source>
</evidence>
<dbReference type="Proteomes" id="UP000323386">
    <property type="component" value="Unassembled WGS sequence"/>
</dbReference>
<dbReference type="Pfam" id="PF13091">
    <property type="entry name" value="PLDc_2"/>
    <property type="match status" value="1"/>
</dbReference>
<feature type="region of interest" description="Disordered" evidence="1">
    <location>
        <begin position="689"/>
        <end position="714"/>
    </location>
</feature>
<feature type="region of interest" description="Disordered" evidence="1">
    <location>
        <begin position="1"/>
        <end position="31"/>
    </location>
</feature>
<accession>A0A5C3EZK6</accession>
<dbReference type="GO" id="GO:0030572">
    <property type="term" value="F:phosphatidyltransferase activity"/>
    <property type="evidence" value="ECO:0007669"/>
    <property type="project" value="UniProtKB-ARBA"/>
</dbReference>
<feature type="region of interest" description="Disordered" evidence="1">
    <location>
        <begin position="1058"/>
        <end position="1145"/>
    </location>
</feature>
<feature type="region of interest" description="Disordered" evidence="1">
    <location>
        <begin position="213"/>
        <end position="292"/>
    </location>
</feature>
<name>A0A5C3EZK6_9BASI</name>
<feature type="compositionally biased region" description="Basic and acidic residues" evidence="1">
    <location>
        <begin position="271"/>
        <end position="282"/>
    </location>
</feature>
<evidence type="ECO:0000313" key="3">
    <source>
        <dbReference type="EMBL" id="SPO37713.1"/>
    </source>
</evidence>
<feature type="region of interest" description="Disordered" evidence="1">
    <location>
        <begin position="510"/>
        <end position="534"/>
    </location>
</feature>
<reference evidence="3 4" key="1">
    <citation type="submission" date="2018-03" db="EMBL/GenBank/DDBJ databases">
        <authorList>
            <person name="Guldener U."/>
        </authorList>
    </citation>
    <scope>NUCLEOTIDE SEQUENCE [LARGE SCALE GENOMIC DNA]</scope>
    <source>
        <strain evidence="3 4">DAOM196992</strain>
    </source>
</reference>
<protein>
    <recommendedName>
        <fullName evidence="2">PLD phosphodiesterase domain-containing protein</fullName>
    </recommendedName>
</protein>
<feature type="domain" description="PLD phosphodiesterase" evidence="2">
    <location>
        <begin position="992"/>
        <end position="1014"/>
    </location>
</feature>
<dbReference type="InterPro" id="IPR025202">
    <property type="entry name" value="PLD-like_dom"/>
</dbReference>
<dbReference type="OrthoDB" id="9997422at2759"/>
<dbReference type="GO" id="GO:0032049">
    <property type="term" value="P:cardiolipin biosynthetic process"/>
    <property type="evidence" value="ECO:0007669"/>
    <property type="project" value="UniProtKB-ARBA"/>
</dbReference>
<dbReference type="PANTHER" id="PTHR21248:SF22">
    <property type="entry name" value="PHOSPHOLIPASE D"/>
    <property type="match status" value="1"/>
</dbReference>
<dbReference type="CDD" id="cd00138">
    <property type="entry name" value="PLDc_SF"/>
    <property type="match status" value="1"/>
</dbReference>
<dbReference type="EMBL" id="OOIP01000007">
    <property type="protein sequence ID" value="SPO37713.1"/>
    <property type="molecule type" value="Genomic_DNA"/>
</dbReference>
<feature type="compositionally biased region" description="Basic and acidic residues" evidence="1">
    <location>
        <begin position="646"/>
        <end position="663"/>
    </location>
</feature>
<gene>
    <name evidence="3" type="ORF">PSFLO_03189</name>
</gene>
<dbReference type="AlphaFoldDB" id="A0A5C3EZK6"/>
<organism evidence="3 4">
    <name type="scientific">Pseudozyma flocculosa</name>
    <dbReference type="NCBI Taxonomy" id="84751"/>
    <lineage>
        <taxon>Eukaryota</taxon>
        <taxon>Fungi</taxon>
        <taxon>Dikarya</taxon>
        <taxon>Basidiomycota</taxon>
        <taxon>Ustilaginomycotina</taxon>
        <taxon>Ustilaginomycetes</taxon>
        <taxon>Ustilaginales</taxon>
        <taxon>Ustilaginaceae</taxon>
        <taxon>Pseudozyma</taxon>
    </lineage>
</organism>
<feature type="compositionally biased region" description="Acidic residues" evidence="1">
    <location>
        <begin position="769"/>
        <end position="780"/>
    </location>
</feature>
<feature type="region of interest" description="Disordered" evidence="1">
    <location>
        <begin position="730"/>
        <end position="790"/>
    </location>
</feature>
<keyword evidence="4" id="KW-1185">Reference proteome</keyword>
<feature type="domain" description="PLD phosphodiesterase" evidence="2">
    <location>
        <begin position="351"/>
        <end position="378"/>
    </location>
</feature>
<feature type="compositionally biased region" description="Gly residues" evidence="1">
    <location>
        <begin position="555"/>
        <end position="568"/>
    </location>
</feature>